<dbReference type="RefSeq" id="WP_197464652.1">
    <property type="nucleotide sequence ID" value="NZ_LTAV01000033.1"/>
</dbReference>
<dbReference type="InterPro" id="IPR043128">
    <property type="entry name" value="Rev_trsase/Diguanyl_cyclase"/>
</dbReference>
<dbReference type="SUPFAM" id="SSF52172">
    <property type="entry name" value="CheY-like"/>
    <property type="match status" value="1"/>
</dbReference>
<dbReference type="InterPro" id="IPR013656">
    <property type="entry name" value="PAS_4"/>
</dbReference>
<name>A0A1A8TKQ0_9GAMM</name>
<organism evidence="6 7">
    <name type="scientific">Marinomonas aquimarina</name>
    <dbReference type="NCBI Taxonomy" id="295068"/>
    <lineage>
        <taxon>Bacteria</taxon>
        <taxon>Pseudomonadati</taxon>
        <taxon>Pseudomonadota</taxon>
        <taxon>Gammaproteobacteria</taxon>
        <taxon>Oceanospirillales</taxon>
        <taxon>Oceanospirillaceae</taxon>
        <taxon>Marinomonas</taxon>
    </lineage>
</organism>
<dbReference type="InterPro" id="IPR001789">
    <property type="entry name" value="Sig_transdc_resp-reg_receiver"/>
</dbReference>
<evidence type="ECO:0000313" key="7">
    <source>
        <dbReference type="Proteomes" id="UP000092627"/>
    </source>
</evidence>
<gene>
    <name evidence="6" type="primary">gmr_13</name>
    <name evidence="6" type="ORF">MAQ5080_02536</name>
</gene>
<dbReference type="InterPro" id="IPR000160">
    <property type="entry name" value="GGDEF_dom"/>
</dbReference>
<reference evidence="6 7" key="1">
    <citation type="submission" date="2016-06" db="EMBL/GenBank/DDBJ databases">
        <authorList>
            <person name="Kjaerup R.B."/>
            <person name="Dalgaard T.S."/>
            <person name="Juul-Madsen H.R."/>
        </authorList>
    </citation>
    <scope>NUCLEOTIDE SEQUENCE [LARGE SCALE GENOMIC DNA]</scope>
    <source>
        <strain evidence="6 7">CECT 5080</strain>
    </source>
</reference>
<dbReference type="EC" id="3.1.4.52" evidence="6"/>
<dbReference type="PROSITE" id="PS50883">
    <property type="entry name" value="EAL"/>
    <property type="match status" value="1"/>
</dbReference>
<accession>A0A1A8TKQ0</accession>
<dbReference type="InterPro" id="IPR000014">
    <property type="entry name" value="PAS"/>
</dbReference>
<dbReference type="Pfam" id="PF00990">
    <property type="entry name" value="GGDEF"/>
    <property type="match status" value="1"/>
</dbReference>
<feature type="domain" description="EAL" evidence="4">
    <location>
        <begin position="558"/>
        <end position="814"/>
    </location>
</feature>
<dbReference type="EMBL" id="FLOC01000015">
    <property type="protein sequence ID" value="SBS33287.1"/>
    <property type="molecule type" value="Genomic_DNA"/>
</dbReference>
<dbReference type="Gene3D" id="3.30.450.20">
    <property type="entry name" value="PAS domain"/>
    <property type="match status" value="2"/>
</dbReference>
<dbReference type="SMART" id="SM00267">
    <property type="entry name" value="GGDEF"/>
    <property type="match status" value="1"/>
</dbReference>
<dbReference type="GO" id="GO:0000160">
    <property type="term" value="P:phosphorelay signal transduction system"/>
    <property type="evidence" value="ECO:0007669"/>
    <property type="project" value="InterPro"/>
</dbReference>
<dbReference type="SMART" id="SM00052">
    <property type="entry name" value="EAL"/>
    <property type="match status" value="1"/>
</dbReference>
<dbReference type="PROSITE" id="PS50112">
    <property type="entry name" value="PAS"/>
    <property type="match status" value="1"/>
</dbReference>
<dbReference type="Pfam" id="PF00563">
    <property type="entry name" value="EAL"/>
    <property type="match status" value="1"/>
</dbReference>
<evidence type="ECO:0000313" key="6">
    <source>
        <dbReference type="EMBL" id="SBS33287.1"/>
    </source>
</evidence>
<dbReference type="SUPFAM" id="SSF141868">
    <property type="entry name" value="EAL domain-like"/>
    <property type="match status" value="1"/>
</dbReference>
<dbReference type="InterPro" id="IPR052155">
    <property type="entry name" value="Biofilm_reg_signaling"/>
</dbReference>
<evidence type="ECO:0000256" key="1">
    <source>
        <dbReference type="PROSITE-ProRule" id="PRU00169"/>
    </source>
</evidence>
<evidence type="ECO:0000259" key="5">
    <source>
        <dbReference type="PROSITE" id="PS50887"/>
    </source>
</evidence>
<dbReference type="Pfam" id="PF08448">
    <property type="entry name" value="PAS_4"/>
    <property type="match status" value="1"/>
</dbReference>
<feature type="modified residue" description="4-aspartylphosphate" evidence="1">
    <location>
        <position position="58"/>
    </location>
</feature>
<dbReference type="SMART" id="SM00091">
    <property type="entry name" value="PAS"/>
    <property type="match status" value="2"/>
</dbReference>
<dbReference type="PROSITE" id="PS50887">
    <property type="entry name" value="GGDEF"/>
    <property type="match status" value="1"/>
</dbReference>
<dbReference type="CDD" id="cd00130">
    <property type="entry name" value="PAS"/>
    <property type="match status" value="1"/>
</dbReference>
<keyword evidence="1" id="KW-0597">Phosphoprotein</keyword>
<dbReference type="Gene3D" id="3.30.70.270">
    <property type="match status" value="1"/>
</dbReference>
<dbReference type="GO" id="GO:0071111">
    <property type="term" value="F:cyclic-guanylate-specific phosphodiesterase activity"/>
    <property type="evidence" value="ECO:0007669"/>
    <property type="project" value="UniProtKB-EC"/>
</dbReference>
<evidence type="ECO:0000259" key="3">
    <source>
        <dbReference type="PROSITE" id="PS50112"/>
    </source>
</evidence>
<keyword evidence="7" id="KW-1185">Reference proteome</keyword>
<dbReference type="PANTHER" id="PTHR44757:SF4">
    <property type="entry name" value="DIGUANYLATE CYCLASE DGCE-RELATED"/>
    <property type="match status" value="1"/>
</dbReference>
<feature type="domain" description="GGDEF" evidence="5">
    <location>
        <begin position="420"/>
        <end position="553"/>
    </location>
</feature>
<dbReference type="CDD" id="cd01948">
    <property type="entry name" value="EAL"/>
    <property type="match status" value="1"/>
</dbReference>
<dbReference type="CDD" id="cd01949">
    <property type="entry name" value="GGDEF"/>
    <property type="match status" value="1"/>
</dbReference>
<dbReference type="Pfam" id="PF00072">
    <property type="entry name" value="Response_reg"/>
    <property type="match status" value="1"/>
</dbReference>
<dbReference type="GO" id="GO:0006355">
    <property type="term" value="P:regulation of DNA-templated transcription"/>
    <property type="evidence" value="ECO:0007669"/>
    <property type="project" value="InterPro"/>
</dbReference>
<dbReference type="InterPro" id="IPR035919">
    <property type="entry name" value="EAL_sf"/>
</dbReference>
<dbReference type="Proteomes" id="UP000092627">
    <property type="component" value="Unassembled WGS sequence"/>
</dbReference>
<dbReference type="InterPro" id="IPR035965">
    <property type="entry name" value="PAS-like_dom_sf"/>
</dbReference>
<dbReference type="Gene3D" id="3.40.50.2300">
    <property type="match status" value="1"/>
</dbReference>
<proteinExistence type="predicted"/>
<protein>
    <submittedName>
        <fullName evidence="6">Cyclic di-GMP phosphodiesterase Gmr</fullName>
        <ecNumber evidence="6">3.1.4.52</ecNumber>
    </submittedName>
</protein>
<dbReference type="InterPro" id="IPR029787">
    <property type="entry name" value="Nucleotide_cyclase"/>
</dbReference>
<evidence type="ECO:0000259" key="4">
    <source>
        <dbReference type="PROSITE" id="PS50883"/>
    </source>
</evidence>
<dbReference type="InterPro" id="IPR011006">
    <property type="entry name" value="CheY-like_superfamily"/>
</dbReference>
<dbReference type="InterPro" id="IPR013767">
    <property type="entry name" value="PAS_fold"/>
</dbReference>
<dbReference type="STRING" id="295068.MAQ5080_02536"/>
<dbReference type="NCBIfam" id="TIGR00254">
    <property type="entry name" value="GGDEF"/>
    <property type="match status" value="1"/>
</dbReference>
<dbReference type="PANTHER" id="PTHR44757">
    <property type="entry name" value="DIGUANYLATE CYCLASE DGCP"/>
    <property type="match status" value="1"/>
</dbReference>
<evidence type="ECO:0000259" key="2">
    <source>
        <dbReference type="PROSITE" id="PS50110"/>
    </source>
</evidence>
<dbReference type="InterPro" id="IPR001633">
    <property type="entry name" value="EAL_dom"/>
</dbReference>
<dbReference type="PROSITE" id="PS50110">
    <property type="entry name" value="RESPONSE_REGULATORY"/>
    <property type="match status" value="1"/>
</dbReference>
<dbReference type="Pfam" id="PF00989">
    <property type="entry name" value="PAS"/>
    <property type="match status" value="1"/>
</dbReference>
<dbReference type="AlphaFoldDB" id="A0A1A8TKQ0"/>
<feature type="domain" description="Response regulatory" evidence="2">
    <location>
        <begin position="10"/>
        <end position="125"/>
    </location>
</feature>
<dbReference type="NCBIfam" id="TIGR00229">
    <property type="entry name" value="sensory_box"/>
    <property type="match status" value="1"/>
</dbReference>
<sequence>MFHSDTVKPSILITDDSPSILKILNESIKDLATIFFATSGRDAISIAQQDSLDLIILDIEMPEMDGYETYQQIRALPGHEDTPVIFITSHNDGDHELKTLEMGAADYISKPIDIAITKARVNTQLTLQRQSARIQKNADDITHLMHALPAFVAYWDGDGHNIYCNDIKGHWFNTAATQMLGQHISEVLPAQAYRDLSNLNSLQKTFSMDIDCHPLDEAPLIGQLKIVPRDSDNPEQGFLTLIHDITARKLAEQSLIDEKERMRVTLSSIGDAVIATDTKGLVTFLNPIAEEMTGWSFHNALGQTIETVMPLFDADSGAPYKNPIRLALKEERIVGMALNCCLGSSQTKCISVEDSAAPIRNHEGKVTGAIIVFHDVSEARAMAIKMTHLAQHDPLTDLPNRLLLRDRAQQAINKARGRPQKVAMIMIDLDDFKGVNELVGHEVGDMILQQIAYELQVDLSLDGNLFRPGGDEFLILLSDLNSSIEVTRHIHLIEKIFNSQWEARGEKLKISASIGVSIYPEDSRDLDELYRHSESALFSAKAAGKNQYSFYNDQLEKKLQLKHQLEKALSSKNDRQCFEIHYQPKVNTNTQQILGVEALVRWRNHDNQLISPCDFIPIAEETGLIIPLGEHILYQACSQAARWQQRGHQLSVAINVSTVQFEDKHFIDTVKSVIESTDVNPNLIEIELTESVLAKNIEHAKQLIHDLKEIGVNIALDDFGTGYSSLSYIKDFPLDTLKIDQSFVKNMLHDATNLTIIAAIIQMANGLKLSVVAEGVESEEHAEKLSEMGCPIMQGYFYSRPIPEAELTEKYQLS</sequence>
<dbReference type="Gene3D" id="3.20.20.450">
    <property type="entry name" value="EAL domain"/>
    <property type="match status" value="1"/>
</dbReference>
<feature type="domain" description="PAS" evidence="3">
    <location>
        <begin position="258"/>
        <end position="331"/>
    </location>
</feature>
<dbReference type="SUPFAM" id="SSF55073">
    <property type="entry name" value="Nucleotide cyclase"/>
    <property type="match status" value="1"/>
</dbReference>
<dbReference type="SMART" id="SM00448">
    <property type="entry name" value="REC"/>
    <property type="match status" value="1"/>
</dbReference>
<dbReference type="SUPFAM" id="SSF55785">
    <property type="entry name" value="PYP-like sensor domain (PAS domain)"/>
    <property type="match status" value="2"/>
</dbReference>
<keyword evidence="6" id="KW-0378">Hydrolase</keyword>